<dbReference type="EMBL" id="CP096115">
    <property type="protein sequence ID" value="UUX93127.1"/>
    <property type="molecule type" value="Genomic_DNA"/>
</dbReference>
<protein>
    <submittedName>
        <fullName evidence="1">Uncharacterized protein</fullName>
    </submittedName>
</protein>
<gene>
    <name evidence="1" type="ORF">L6E24_03115</name>
</gene>
<accession>A0A9E7PST1</accession>
<organism evidence="1 2">
    <name type="scientific">Methanoplanus endosymbiosus</name>
    <dbReference type="NCBI Taxonomy" id="33865"/>
    <lineage>
        <taxon>Archaea</taxon>
        <taxon>Methanobacteriati</taxon>
        <taxon>Methanobacteriota</taxon>
        <taxon>Stenosarchaea group</taxon>
        <taxon>Methanomicrobia</taxon>
        <taxon>Methanomicrobiales</taxon>
        <taxon>Methanomicrobiaceae</taxon>
        <taxon>Methanoplanus</taxon>
    </lineage>
</organism>
<name>A0A9E7PST1_9EURY</name>
<reference evidence="1" key="1">
    <citation type="submission" date="2022-04" db="EMBL/GenBank/DDBJ databases">
        <title>Complete genome of Methanoplanus endosymbiosus DSM 3599.</title>
        <authorList>
            <person name="Chen S.-C."/>
            <person name="You Y.-T."/>
            <person name="Zhou Y.-Z."/>
            <person name="Lai M.-C."/>
        </authorList>
    </citation>
    <scope>NUCLEOTIDE SEQUENCE</scope>
    <source>
        <strain evidence="1">DSM 3599</strain>
    </source>
</reference>
<evidence type="ECO:0000313" key="1">
    <source>
        <dbReference type="EMBL" id="UUX93127.1"/>
    </source>
</evidence>
<keyword evidence="2" id="KW-1185">Reference proteome</keyword>
<evidence type="ECO:0000313" key="2">
    <source>
        <dbReference type="Proteomes" id="UP001060368"/>
    </source>
</evidence>
<dbReference type="Proteomes" id="UP001060368">
    <property type="component" value="Chromosome"/>
</dbReference>
<dbReference type="KEGG" id="mend:L6E24_03115"/>
<dbReference type="GeneID" id="74306652"/>
<dbReference type="RefSeq" id="WP_257743267.1">
    <property type="nucleotide sequence ID" value="NZ_CP096115.1"/>
</dbReference>
<dbReference type="AlphaFoldDB" id="A0A9E7PST1"/>
<proteinExistence type="predicted"/>
<sequence length="63" mass="7222">MAEKGSNIELNRGKYPLFLIPQVVKDEIDKHKDKIRSLHIKRTGGHSFRVMTTVVSDGEEKDE</sequence>